<organism evidence="1 2">
    <name type="scientific">Amphimedon queenslandica</name>
    <name type="common">Sponge</name>
    <dbReference type="NCBI Taxonomy" id="400682"/>
    <lineage>
        <taxon>Eukaryota</taxon>
        <taxon>Metazoa</taxon>
        <taxon>Porifera</taxon>
        <taxon>Demospongiae</taxon>
        <taxon>Heteroscleromorpha</taxon>
        <taxon>Haplosclerida</taxon>
        <taxon>Niphatidae</taxon>
        <taxon>Amphimedon</taxon>
    </lineage>
</organism>
<dbReference type="GeneID" id="109592599"/>
<protein>
    <submittedName>
        <fullName evidence="1">Uncharacterized protein</fullName>
    </submittedName>
</protein>
<reference evidence="2" key="1">
    <citation type="journal article" date="2010" name="Nature">
        <title>The Amphimedon queenslandica genome and the evolution of animal complexity.</title>
        <authorList>
            <person name="Srivastava M."/>
            <person name="Simakov O."/>
            <person name="Chapman J."/>
            <person name="Fahey B."/>
            <person name="Gauthier M.E."/>
            <person name="Mitros T."/>
            <person name="Richards G.S."/>
            <person name="Conaco C."/>
            <person name="Dacre M."/>
            <person name="Hellsten U."/>
            <person name="Larroux C."/>
            <person name="Putnam N.H."/>
            <person name="Stanke M."/>
            <person name="Adamska M."/>
            <person name="Darling A."/>
            <person name="Degnan S.M."/>
            <person name="Oakley T.H."/>
            <person name="Plachetzki D.C."/>
            <person name="Zhai Y."/>
            <person name="Adamski M."/>
            <person name="Calcino A."/>
            <person name="Cummins S.F."/>
            <person name="Goodstein D.M."/>
            <person name="Harris C."/>
            <person name="Jackson D.J."/>
            <person name="Leys S.P."/>
            <person name="Shu S."/>
            <person name="Woodcroft B.J."/>
            <person name="Vervoort M."/>
            <person name="Kosik K.S."/>
            <person name="Manning G."/>
            <person name="Degnan B.M."/>
            <person name="Rokhsar D.S."/>
        </authorList>
    </citation>
    <scope>NUCLEOTIDE SEQUENCE [LARGE SCALE GENOMIC DNA]</scope>
</reference>
<evidence type="ECO:0000313" key="2">
    <source>
        <dbReference type="Proteomes" id="UP000007879"/>
    </source>
</evidence>
<reference evidence="1" key="2">
    <citation type="submission" date="2024-06" db="UniProtKB">
        <authorList>
            <consortium name="EnsemblMetazoa"/>
        </authorList>
    </citation>
    <scope>IDENTIFICATION</scope>
</reference>
<sequence>MTTEFANILKRFVIQIFKERENLKGVKMSLVGIRPSRRKEIVEIDDETELIQVLRNYCSLRKFPILTSLARDMKMTDITEELNQFEKKRKEFYSDILAKDFAKSAIEYCGTTGSREVTFEVTWSIDKATLDDLEQFLAAAFRSHDINMLIHLKAVRNSRLKFVCVIPHWLVDEMKDYVMKNGDLFKSKEVVEITVDGTIVFSVKHLLEPHQLENEEKEKESLQSDDEAKE</sequence>
<accession>A0AAN0K211</accession>
<dbReference type="EnsemblMetazoa" id="XM_020008012.1">
    <property type="protein sequence ID" value="XP_019863571.1"/>
    <property type="gene ID" value="LOC109592599"/>
</dbReference>
<dbReference type="Proteomes" id="UP000007879">
    <property type="component" value="Unassembled WGS sequence"/>
</dbReference>
<dbReference type="KEGG" id="aqu:109592599"/>
<dbReference type="AlphaFoldDB" id="A0AAN0K211"/>
<keyword evidence="2" id="KW-1185">Reference proteome</keyword>
<dbReference type="RefSeq" id="XP_019863571.1">
    <property type="nucleotide sequence ID" value="XM_020008012.1"/>
</dbReference>
<name>A0AAN0K211_AMPQE</name>
<evidence type="ECO:0000313" key="1">
    <source>
        <dbReference type="EnsemblMetazoa" id="XP_019863571.1"/>
    </source>
</evidence>
<proteinExistence type="predicted"/>